<evidence type="ECO:0000256" key="2">
    <source>
        <dbReference type="SAM" id="Phobius"/>
    </source>
</evidence>
<evidence type="ECO:0000256" key="1">
    <source>
        <dbReference type="SAM" id="MobiDB-lite"/>
    </source>
</evidence>
<proteinExistence type="predicted"/>
<feature type="non-terminal residue" evidence="3">
    <location>
        <position position="1"/>
    </location>
</feature>
<evidence type="ECO:0000313" key="3">
    <source>
        <dbReference type="EMBL" id="RIJ51316.1"/>
    </source>
</evidence>
<reference evidence="3 4" key="1">
    <citation type="submission" date="2018-08" db="EMBL/GenBank/DDBJ databases">
        <title>Genome Sequence of Clavibacter michiganensis Subspecies type strains, and the Atypical Peach-Colored Strains Isolated from Tomato.</title>
        <authorList>
            <person name="Osdaghi E."/>
            <person name="Portier P."/>
            <person name="Briand M."/>
            <person name="Jacques M.-A."/>
        </authorList>
    </citation>
    <scope>NUCLEOTIDE SEQUENCE [LARGE SCALE GENOMIC DNA]</scope>
    <source>
        <strain evidence="3 4">CFBP 8615</strain>
    </source>
</reference>
<dbReference type="EMBL" id="QWGT01000122">
    <property type="protein sequence ID" value="RIJ51316.1"/>
    <property type="molecule type" value="Genomic_DNA"/>
</dbReference>
<feature type="region of interest" description="Disordered" evidence="1">
    <location>
        <begin position="1"/>
        <end position="22"/>
    </location>
</feature>
<sequence>VSAVTATAARHAGPSVATGGTSVAADPWPGVALAALGLGGLAALAGRTVVMRRRALPRRP</sequence>
<keyword evidence="2" id="KW-1133">Transmembrane helix</keyword>
<name>A0A399T4S7_9MICO</name>
<organism evidence="3 4">
    <name type="scientific">Clavibacter lycopersici</name>
    <dbReference type="NCBI Taxonomy" id="2301718"/>
    <lineage>
        <taxon>Bacteria</taxon>
        <taxon>Bacillati</taxon>
        <taxon>Actinomycetota</taxon>
        <taxon>Actinomycetes</taxon>
        <taxon>Micrococcales</taxon>
        <taxon>Microbacteriaceae</taxon>
        <taxon>Clavibacter</taxon>
    </lineage>
</organism>
<protein>
    <submittedName>
        <fullName evidence="3">Protein-tyrosine-phosphatase</fullName>
    </submittedName>
</protein>
<evidence type="ECO:0000313" key="4">
    <source>
        <dbReference type="Proteomes" id="UP000266484"/>
    </source>
</evidence>
<dbReference type="Proteomes" id="UP000266484">
    <property type="component" value="Unassembled WGS sequence"/>
</dbReference>
<comment type="caution">
    <text evidence="3">The sequence shown here is derived from an EMBL/GenBank/DDBJ whole genome shotgun (WGS) entry which is preliminary data.</text>
</comment>
<keyword evidence="2" id="KW-0472">Membrane</keyword>
<accession>A0A399T4S7</accession>
<keyword evidence="4" id="KW-1185">Reference proteome</keyword>
<dbReference type="AlphaFoldDB" id="A0A399T4S7"/>
<feature type="transmembrane region" description="Helical" evidence="2">
    <location>
        <begin position="31"/>
        <end position="50"/>
    </location>
</feature>
<gene>
    <name evidence="3" type="ORF">DZG00_09390</name>
</gene>
<keyword evidence="2" id="KW-0812">Transmembrane</keyword>